<name>A0A8J5Y0F3_9ROSI</name>
<keyword evidence="1" id="KW-0732">Signal</keyword>
<keyword evidence="3" id="KW-1185">Reference proteome</keyword>
<evidence type="ECO:0000256" key="1">
    <source>
        <dbReference type="SAM" id="SignalP"/>
    </source>
</evidence>
<dbReference type="EMBL" id="JAHUZN010000011">
    <property type="protein sequence ID" value="KAG8478743.1"/>
    <property type="molecule type" value="Genomic_DNA"/>
</dbReference>
<gene>
    <name evidence="2" type="ORF">CXB51_028648</name>
</gene>
<organism evidence="2 3">
    <name type="scientific">Gossypium anomalum</name>
    <dbReference type="NCBI Taxonomy" id="47600"/>
    <lineage>
        <taxon>Eukaryota</taxon>
        <taxon>Viridiplantae</taxon>
        <taxon>Streptophyta</taxon>
        <taxon>Embryophyta</taxon>
        <taxon>Tracheophyta</taxon>
        <taxon>Spermatophyta</taxon>
        <taxon>Magnoliopsida</taxon>
        <taxon>eudicotyledons</taxon>
        <taxon>Gunneridae</taxon>
        <taxon>Pentapetalae</taxon>
        <taxon>rosids</taxon>
        <taxon>malvids</taxon>
        <taxon>Malvales</taxon>
        <taxon>Malvaceae</taxon>
        <taxon>Malvoideae</taxon>
        <taxon>Gossypium</taxon>
    </lineage>
</organism>
<feature type="chain" id="PRO_5035189129" evidence="1">
    <location>
        <begin position="20"/>
        <end position="120"/>
    </location>
</feature>
<evidence type="ECO:0000313" key="3">
    <source>
        <dbReference type="Proteomes" id="UP000701853"/>
    </source>
</evidence>
<evidence type="ECO:0000313" key="2">
    <source>
        <dbReference type="EMBL" id="KAG8478743.1"/>
    </source>
</evidence>
<proteinExistence type="predicted"/>
<feature type="signal peptide" evidence="1">
    <location>
        <begin position="1"/>
        <end position="19"/>
    </location>
</feature>
<sequence length="120" mass="13526">MSSCINLFLLNQIAQKATAIVTQVCELLSPNSVTNHFFQSFSVFLFESVTSSSWRTCFVSLQSLKRWATVSSSSLQIGQFASVLNLLIFRLLRVGRKLLVILHKFILTLLGILRPHKVVK</sequence>
<protein>
    <submittedName>
        <fullName evidence="2">Uncharacterized protein</fullName>
    </submittedName>
</protein>
<accession>A0A8J5Y0F3</accession>
<reference evidence="2 3" key="1">
    <citation type="journal article" date="2021" name="bioRxiv">
        <title>The Gossypium anomalum genome as a resource for cotton improvement and evolutionary analysis of hybrid incompatibility.</title>
        <authorList>
            <person name="Grover C.E."/>
            <person name="Yuan D."/>
            <person name="Arick M.A."/>
            <person name="Miller E.R."/>
            <person name="Hu G."/>
            <person name="Peterson D.G."/>
            <person name="Wendel J.F."/>
            <person name="Udall J.A."/>
        </authorList>
    </citation>
    <scope>NUCLEOTIDE SEQUENCE [LARGE SCALE GENOMIC DNA]</scope>
    <source>
        <strain evidence="2">JFW-Udall</strain>
        <tissue evidence="2">Leaf</tissue>
    </source>
</reference>
<dbReference type="AlphaFoldDB" id="A0A8J5Y0F3"/>
<dbReference type="Proteomes" id="UP000701853">
    <property type="component" value="Chromosome 11"/>
</dbReference>
<comment type="caution">
    <text evidence="2">The sequence shown here is derived from an EMBL/GenBank/DDBJ whole genome shotgun (WGS) entry which is preliminary data.</text>
</comment>